<dbReference type="Proteomes" id="UP000027361">
    <property type="component" value="Unassembled WGS sequence"/>
</dbReference>
<dbReference type="RefSeq" id="XP_013243288.1">
    <property type="nucleotide sequence ID" value="XM_013387834.1"/>
</dbReference>
<organism evidence="2 3">
    <name type="scientific">Tilletiaria anomala (strain ATCC 24038 / CBS 436.72 / UBC 951)</name>
    <dbReference type="NCBI Taxonomy" id="1037660"/>
    <lineage>
        <taxon>Eukaryota</taxon>
        <taxon>Fungi</taxon>
        <taxon>Dikarya</taxon>
        <taxon>Basidiomycota</taxon>
        <taxon>Ustilaginomycotina</taxon>
        <taxon>Exobasidiomycetes</taxon>
        <taxon>Georgefischeriales</taxon>
        <taxon>Tilletiariaceae</taxon>
        <taxon>Tilletiaria</taxon>
    </lineage>
</organism>
<feature type="compositionally biased region" description="Basic and acidic residues" evidence="1">
    <location>
        <begin position="101"/>
        <end position="111"/>
    </location>
</feature>
<dbReference type="EMBL" id="JMSN01000040">
    <property type="protein sequence ID" value="KDN45751.1"/>
    <property type="molecule type" value="Genomic_DNA"/>
</dbReference>
<evidence type="ECO:0000313" key="2">
    <source>
        <dbReference type="EMBL" id="KDN45751.1"/>
    </source>
</evidence>
<name>A0A066VW97_TILAU</name>
<dbReference type="GeneID" id="25261360"/>
<gene>
    <name evidence="2" type="ORF">K437DRAFT_118944</name>
</gene>
<feature type="region of interest" description="Disordered" evidence="1">
    <location>
        <begin position="75"/>
        <end position="111"/>
    </location>
</feature>
<comment type="caution">
    <text evidence="2">The sequence shown here is derived from an EMBL/GenBank/DDBJ whole genome shotgun (WGS) entry which is preliminary data.</text>
</comment>
<reference evidence="2 3" key="1">
    <citation type="submission" date="2014-05" db="EMBL/GenBank/DDBJ databases">
        <title>Draft genome sequence of a rare smut relative, Tilletiaria anomala UBC 951.</title>
        <authorList>
            <consortium name="DOE Joint Genome Institute"/>
            <person name="Toome M."/>
            <person name="Kuo A."/>
            <person name="Henrissat B."/>
            <person name="Lipzen A."/>
            <person name="Tritt A."/>
            <person name="Yoshinaga Y."/>
            <person name="Zane M."/>
            <person name="Barry K."/>
            <person name="Grigoriev I.V."/>
            <person name="Spatafora J.W."/>
            <person name="Aimea M.C."/>
        </authorList>
    </citation>
    <scope>NUCLEOTIDE SEQUENCE [LARGE SCALE GENOMIC DNA]</scope>
    <source>
        <strain evidence="2 3">UBC 951</strain>
    </source>
</reference>
<keyword evidence="3" id="KW-1185">Reference proteome</keyword>
<sequence>MMSERQRKENCRYYRGRGFEMGRCAWRIRRIPCRSSAHIGHTPEQSTTSPPPSIHYLHLSTPSCLPLPAGSSWTGGTAIHPPPPHTHSPLAIRAEPLAARGDNENKKCEAR</sequence>
<dbReference type="AlphaFoldDB" id="A0A066VW97"/>
<protein>
    <submittedName>
        <fullName evidence="2">Uncharacterized protein</fullName>
    </submittedName>
</protein>
<evidence type="ECO:0000313" key="3">
    <source>
        <dbReference type="Proteomes" id="UP000027361"/>
    </source>
</evidence>
<dbReference type="HOGENOM" id="CLU_2160162_0_0_1"/>
<accession>A0A066VW97</accession>
<dbReference type="InParanoid" id="A0A066VW97"/>
<evidence type="ECO:0000256" key="1">
    <source>
        <dbReference type="SAM" id="MobiDB-lite"/>
    </source>
</evidence>
<proteinExistence type="predicted"/>